<dbReference type="GO" id="GO:0005930">
    <property type="term" value="C:axoneme"/>
    <property type="evidence" value="ECO:0007669"/>
    <property type="project" value="UniProtKB-SubCell"/>
</dbReference>
<dbReference type="Gene3D" id="3.80.10.10">
    <property type="entry name" value="Ribonuclease Inhibitor"/>
    <property type="match status" value="1"/>
</dbReference>
<comment type="caution">
    <text evidence="2">The sequence shown here is derived from an EMBL/GenBank/DDBJ whole genome shotgun (WGS) entry which is preliminary data.</text>
</comment>
<evidence type="ECO:0000313" key="3">
    <source>
        <dbReference type="Proteomes" id="UP000708148"/>
    </source>
</evidence>
<reference evidence="2" key="1">
    <citation type="submission" date="2020-12" db="EMBL/GenBank/DDBJ databases">
        <authorList>
            <person name="Iha C."/>
        </authorList>
    </citation>
    <scope>NUCLEOTIDE SEQUENCE</scope>
</reference>
<dbReference type="SUPFAM" id="SSF52047">
    <property type="entry name" value="RNI-like"/>
    <property type="match status" value="1"/>
</dbReference>
<name>A0A8S1IV19_9CHLO</name>
<sequence length="197" mass="20430">MLSGATGLVTDNRGMRMPSWVMGTAPHVGQPCPPNHLLAHARERERAAATDGQQWGGTEFNEIDGYGSEHKVGGSEFGHGFGPGCEPGFAPGFGPDALRSLSLALGVRGLELSVLVLDHNLVGDEGMSALAAGLRRCASLKRLSLAHCGLRELAPKLLGPIVAGEGAPGDGELRPKLESLNLQGNPLAAQGLVNLCE</sequence>
<dbReference type="EMBL" id="CAJHUC010000902">
    <property type="protein sequence ID" value="CAD7698882.1"/>
    <property type="molecule type" value="Genomic_DNA"/>
</dbReference>
<dbReference type="AlphaFoldDB" id="A0A8S1IV19"/>
<dbReference type="Proteomes" id="UP000708148">
    <property type="component" value="Unassembled WGS sequence"/>
</dbReference>
<feature type="non-terminal residue" evidence="2">
    <location>
        <position position="1"/>
    </location>
</feature>
<protein>
    <submittedName>
        <fullName evidence="2">Uncharacterized protein</fullName>
    </submittedName>
</protein>
<organism evidence="2 3">
    <name type="scientific">Ostreobium quekettii</name>
    <dbReference type="NCBI Taxonomy" id="121088"/>
    <lineage>
        <taxon>Eukaryota</taxon>
        <taxon>Viridiplantae</taxon>
        <taxon>Chlorophyta</taxon>
        <taxon>core chlorophytes</taxon>
        <taxon>Ulvophyceae</taxon>
        <taxon>TCBD clade</taxon>
        <taxon>Bryopsidales</taxon>
        <taxon>Ostreobineae</taxon>
        <taxon>Ostreobiaceae</taxon>
        <taxon>Ostreobium</taxon>
    </lineage>
</organism>
<evidence type="ECO:0000256" key="1">
    <source>
        <dbReference type="ARBA" id="ARBA00004430"/>
    </source>
</evidence>
<proteinExistence type="predicted"/>
<dbReference type="InterPro" id="IPR001611">
    <property type="entry name" value="Leu-rich_rpt"/>
</dbReference>
<keyword evidence="3" id="KW-1185">Reference proteome</keyword>
<dbReference type="Pfam" id="PF13516">
    <property type="entry name" value="LRR_6"/>
    <property type="match status" value="2"/>
</dbReference>
<accession>A0A8S1IV19</accession>
<dbReference type="InterPro" id="IPR032675">
    <property type="entry name" value="LRR_dom_sf"/>
</dbReference>
<gene>
    <name evidence="2" type="ORF">OSTQU699_LOCUS4241</name>
</gene>
<evidence type="ECO:0000313" key="2">
    <source>
        <dbReference type="EMBL" id="CAD7698882.1"/>
    </source>
</evidence>
<dbReference type="OrthoDB" id="524050at2759"/>
<comment type="subcellular location">
    <subcellularLocation>
        <location evidence="1">Cytoplasm</location>
        <location evidence="1">Cytoskeleton</location>
        <location evidence="1">Cilium axoneme</location>
    </subcellularLocation>
</comment>